<dbReference type="Proteomes" id="UP000703893">
    <property type="component" value="Unassembled WGS sequence"/>
</dbReference>
<keyword evidence="3" id="KW-0328">Glycosyltransferase</keyword>
<feature type="transmembrane region" description="Helical" evidence="8">
    <location>
        <begin position="426"/>
        <end position="446"/>
    </location>
</feature>
<evidence type="ECO:0000256" key="1">
    <source>
        <dbReference type="ARBA" id="ARBA00004651"/>
    </source>
</evidence>
<feature type="non-terminal residue" evidence="10">
    <location>
        <position position="556"/>
    </location>
</feature>
<keyword evidence="4" id="KW-0808">Transferase</keyword>
<evidence type="ECO:0000313" key="11">
    <source>
        <dbReference type="Proteomes" id="UP000703893"/>
    </source>
</evidence>
<gene>
    <name evidence="10" type="ORF">FJZ00_08070</name>
</gene>
<evidence type="ECO:0000256" key="6">
    <source>
        <dbReference type="ARBA" id="ARBA00022989"/>
    </source>
</evidence>
<evidence type="ECO:0000256" key="2">
    <source>
        <dbReference type="ARBA" id="ARBA00022475"/>
    </source>
</evidence>
<name>A0A937X679_9BACT</name>
<dbReference type="GO" id="GO:0016763">
    <property type="term" value="F:pentosyltransferase activity"/>
    <property type="evidence" value="ECO:0007669"/>
    <property type="project" value="TreeGrafter"/>
</dbReference>
<feature type="transmembrane region" description="Helical" evidence="8">
    <location>
        <begin position="74"/>
        <end position="98"/>
    </location>
</feature>
<evidence type="ECO:0000256" key="4">
    <source>
        <dbReference type="ARBA" id="ARBA00022679"/>
    </source>
</evidence>
<keyword evidence="2" id="KW-1003">Cell membrane</keyword>
<organism evidence="10 11">
    <name type="scientific">Candidatus Tanganyikabacteria bacterium</name>
    <dbReference type="NCBI Taxonomy" id="2961651"/>
    <lineage>
        <taxon>Bacteria</taxon>
        <taxon>Bacillati</taxon>
        <taxon>Candidatus Sericytochromatia</taxon>
        <taxon>Candidatus Tanganyikabacteria</taxon>
    </lineage>
</organism>
<dbReference type="EMBL" id="VGJX01000440">
    <property type="protein sequence ID" value="MBM3275095.1"/>
    <property type="molecule type" value="Genomic_DNA"/>
</dbReference>
<reference evidence="10 11" key="1">
    <citation type="submission" date="2019-03" db="EMBL/GenBank/DDBJ databases">
        <title>Lake Tanganyika Metagenome-Assembled Genomes (MAGs).</title>
        <authorList>
            <person name="Tran P."/>
        </authorList>
    </citation>
    <scope>NUCLEOTIDE SEQUENCE [LARGE SCALE GENOMIC DNA]</scope>
    <source>
        <strain evidence="10">K_DeepCast_65m_m2_236</strain>
    </source>
</reference>
<keyword evidence="6 8" id="KW-1133">Transmembrane helix</keyword>
<feature type="transmembrane region" description="Helical" evidence="8">
    <location>
        <begin position="296"/>
        <end position="318"/>
    </location>
</feature>
<dbReference type="AlphaFoldDB" id="A0A937X679"/>
<comment type="caution">
    <text evidence="10">The sequence shown here is derived from an EMBL/GenBank/DDBJ whole genome shotgun (WGS) entry which is preliminary data.</text>
</comment>
<accession>A0A937X679</accession>
<feature type="transmembrane region" description="Helical" evidence="8">
    <location>
        <begin position="203"/>
        <end position="221"/>
    </location>
</feature>
<feature type="transmembrane region" description="Helical" evidence="8">
    <location>
        <begin position="356"/>
        <end position="374"/>
    </location>
</feature>
<keyword evidence="5 8" id="KW-0812">Transmembrane</keyword>
<keyword evidence="7 8" id="KW-0472">Membrane</keyword>
<feature type="transmembrane region" description="Helical" evidence="8">
    <location>
        <begin position="162"/>
        <end position="191"/>
    </location>
</feature>
<evidence type="ECO:0000256" key="8">
    <source>
        <dbReference type="SAM" id="Phobius"/>
    </source>
</evidence>
<feature type="transmembrane region" description="Helical" evidence="8">
    <location>
        <begin position="110"/>
        <end position="127"/>
    </location>
</feature>
<dbReference type="GO" id="GO:0005886">
    <property type="term" value="C:plasma membrane"/>
    <property type="evidence" value="ECO:0007669"/>
    <property type="project" value="UniProtKB-SubCell"/>
</dbReference>
<feature type="domain" description="Glycosyltransferase RgtA/B/C/D-like" evidence="9">
    <location>
        <begin position="84"/>
        <end position="186"/>
    </location>
</feature>
<feature type="transmembrane region" description="Helical" evidence="8">
    <location>
        <begin position="330"/>
        <end position="350"/>
    </location>
</feature>
<protein>
    <submittedName>
        <fullName evidence="10">Glycosyltransferase family 39 protein</fullName>
    </submittedName>
</protein>
<dbReference type="GO" id="GO:0009103">
    <property type="term" value="P:lipopolysaccharide biosynthetic process"/>
    <property type="evidence" value="ECO:0007669"/>
    <property type="project" value="UniProtKB-ARBA"/>
</dbReference>
<evidence type="ECO:0000256" key="5">
    <source>
        <dbReference type="ARBA" id="ARBA00022692"/>
    </source>
</evidence>
<sequence>MRPLLLAMAVILAIRALLAWGVPSPLIFPDELVYTKLARSLFETGQTLFRGEYLNFPTLLYPLLLVPFEGAPDAIVAFRLIQALNVLLMTSAIIPVYLLARNFMTPRISLGLAVLSQLLASTLYADFAMTENLFFPVLLWSAYFAVRAAAGPEWQWKAGLGLILAIGFFSKPHGMVALPVVLGCLALAAAIGGGREGAWRRFAGYWPAFAILGAAIGLQLLRSLTLGGGHVDANSAFGSYAGAFGSGRAFNLRAFVWAGIGTVQSVAMSVGFLPLVLAGFSWVAGWRKRSAAPGEWALAVFTVVLGVLLITITSYHTVMNDDGIRLHERYCFHLAPLLLVGAALAVREIELELPDVWVGAIFAITGAIYIQGVHGSPLVVDSLTLSAFLPLMAKVGSLAAAIGAGIVLPALVFWGGFLIIRKKPGQAAGILAVYMVTIAGLAYVAHRSASMGWGYRARYVPFIKANARPDRPIAFLVHGGQFWDYLMIEFHLRHQTRYFQLYNYPQGFNEQRAGLSRWGQLEAISALPDGTRVVAPADVPLSLPILGEFDSLVMYE</sequence>
<dbReference type="PANTHER" id="PTHR33908">
    <property type="entry name" value="MANNOSYLTRANSFERASE YKCB-RELATED"/>
    <property type="match status" value="1"/>
</dbReference>
<dbReference type="Pfam" id="PF13231">
    <property type="entry name" value="PMT_2"/>
    <property type="match status" value="1"/>
</dbReference>
<proteinExistence type="predicted"/>
<evidence type="ECO:0000256" key="3">
    <source>
        <dbReference type="ARBA" id="ARBA00022676"/>
    </source>
</evidence>
<feature type="transmembrane region" description="Helical" evidence="8">
    <location>
        <begin position="395"/>
        <end position="420"/>
    </location>
</feature>
<comment type="subcellular location">
    <subcellularLocation>
        <location evidence="1">Cell membrane</location>
        <topology evidence="1">Multi-pass membrane protein</topology>
    </subcellularLocation>
</comment>
<feature type="transmembrane region" description="Helical" evidence="8">
    <location>
        <begin position="254"/>
        <end position="284"/>
    </location>
</feature>
<dbReference type="PANTHER" id="PTHR33908:SF11">
    <property type="entry name" value="MEMBRANE PROTEIN"/>
    <property type="match status" value="1"/>
</dbReference>
<evidence type="ECO:0000256" key="7">
    <source>
        <dbReference type="ARBA" id="ARBA00023136"/>
    </source>
</evidence>
<dbReference type="InterPro" id="IPR038731">
    <property type="entry name" value="RgtA/B/C-like"/>
</dbReference>
<evidence type="ECO:0000313" key="10">
    <source>
        <dbReference type="EMBL" id="MBM3275095.1"/>
    </source>
</evidence>
<evidence type="ECO:0000259" key="9">
    <source>
        <dbReference type="Pfam" id="PF13231"/>
    </source>
</evidence>
<dbReference type="InterPro" id="IPR050297">
    <property type="entry name" value="LipidA_mod_glycosyltrf_83"/>
</dbReference>